<protein>
    <submittedName>
        <fullName evidence="7">Thiol-disulfide isomerase or thioredoxin</fullName>
    </submittedName>
</protein>
<keyword evidence="7" id="KW-0413">Isomerase</keyword>
<dbReference type="InterPro" id="IPR013740">
    <property type="entry name" value="Redoxin"/>
</dbReference>
<proteinExistence type="predicted"/>
<feature type="domain" description="Thioredoxin" evidence="6">
    <location>
        <begin position="251"/>
        <end position="394"/>
    </location>
</feature>
<dbReference type="EMBL" id="FOKV01000003">
    <property type="protein sequence ID" value="SFC27688.1"/>
    <property type="molecule type" value="Genomic_DNA"/>
</dbReference>
<keyword evidence="4" id="KW-0676">Redox-active center</keyword>
<dbReference type="Pfam" id="PF08534">
    <property type="entry name" value="Redoxin"/>
    <property type="match status" value="1"/>
</dbReference>
<dbReference type="InterPro" id="IPR017937">
    <property type="entry name" value="Thioredoxin_CS"/>
</dbReference>
<dbReference type="PROSITE" id="PS00194">
    <property type="entry name" value="THIOREDOXIN_1"/>
    <property type="match status" value="1"/>
</dbReference>
<keyword evidence="5" id="KW-0732">Signal</keyword>
<dbReference type="InterPro" id="IPR050553">
    <property type="entry name" value="Thioredoxin_ResA/DsbE_sf"/>
</dbReference>
<evidence type="ECO:0000256" key="1">
    <source>
        <dbReference type="ARBA" id="ARBA00004196"/>
    </source>
</evidence>
<dbReference type="RefSeq" id="WP_092541899.1">
    <property type="nucleotide sequence ID" value="NZ_FOKV01000003.1"/>
</dbReference>
<dbReference type="AlphaFoldDB" id="A0A1I1I0E7"/>
<dbReference type="GO" id="GO:0017004">
    <property type="term" value="P:cytochrome complex assembly"/>
    <property type="evidence" value="ECO:0007669"/>
    <property type="project" value="UniProtKB-KW"/>
</dbReference>
<evidence type="ECO:0000259" key="6">
    <source>
        <dbReference type="PROSITE" id="PS51352"/>
    </source>
</evidence>
<sequence length="394" mass="44726">MNRIHLKSIIAGLIFSLFLASCTTDVAITGKIKNATSDHKLYLIRPEKLNEVAASFFGKVIDSATIAEDGSFSFQQFSGNSASGLLEIVLQAPGKAPNYLISEDPKSSNYMPVIFQQKSIKIAANFDEFQQSFSIENPSEENRALLQLRDLKNNAYQKYLANKTWQIEDGSQLLQKEEAILNYQKSLMDFADNSEHILPAMQALRWVRPENDFERIPEFLVRQCQKWQEKNIDNYWLNELCEMGARQSLPVLIGDTFPEAMLPSITKDSLSIHKNLGSKLTIIDLWASWCVPCRKENRKVLVPLYEEYKNEGLEIIAYALESNEKTWKMAAESDGADAWIQLSELQGDDTDFLKKIRIRTIPANFILDKNGIVIAKNIHGKALIGLVKNEIEKE</sequence>
<keyword evidence="2" id="KW-0201">Cytochrome c-type biogenesis</keyword>
<dbReference type="InterPro" id="IPR036249">
    <property type="entry name" value="Thioredoxin-like_sf"/>
</dbReference>
<dbReference type="CDD" id="cd02966">
    <property type="entry name" value="TlpA_like_family"/>
    <property type="match status" value="1"/>
</dbReference>
<keyword evidence="8" id="KW-1185">Reference proteome</keyword>
<evidence type="ECO:0000256" key="3">
    <source>
        <dbReference type="ARBA" id="ARBA00023157"/>
    </source>
</evidence>
<dbReference type="PANTHER" id="PTHR42852:SF6">
    <property type="entry name" value="THIOL:DISULFIDE INTERCHANGE PROTEIN DSBE"/>
    <property type="match status" value="1"/>
</dbReference>
<accession>A0A1I1I0E7</accession>
<organism evidence="7 8">
    <name type="scientific">Zunongwangia mangrovi</name>
    <dbReference type="NCBI Taxonomy" id="1334022"/>
    <lineage>
        <taxon>Bacteria</taxon>
        <taxon>Pseudomonadati</taxon>
        <taxon>Bacteroidota</taxon>
        <taxon>Flavobacteriia</taxon>
        <taxon>Flavobacteriales</taxon>
        <taxon>Flavobacteriaceae</taxon>
        <taxon>Zunongwangia</taxon>
    </lineage>
</organism>
<dbReference type="InterPro" id="IPR013766">
    <property type="entry name" value="Thioredoxin_domain"/>
</dbReference>
<evidence type="ECO:0000313" key="7">
    <source>
        <dbReference type="EMBL" id="SFC27688.1"/>
    </source>
</evidence>
<dbReference type="PROSITE" id="PS51257">
    <property type="entry name" value="PROKAR_LIPOPROTEIN"/>
    <property type="match status" value="1"/>
</dbReference>
<dbReference type="Gene3D" id="3.40.30.10">
    <property type="entry name" value="Glutaredoxin"/>
    <property type="match status" value="1"/>
</dbReference>
<name>A0A1I1I0E7_9FLAO</name>
<evidence type="ECO:0000313" key="8">
    <source>
        <dbReference type="Proteomes" id="UP000199438"/>
    </source>
</evidence>
<dbReference type="SUPFAM" id="SSF52833">
    <property type="entry name" value="Thioredoxin-like"/>
    <property type="match status" value="1"/>
</dbReference>
<gene>
    <name evidence="7" type="ORF">SAMN04487907_103182</name>
</gene>
<dbReference type="STRING" id="1334022.SAMN04487907_103182"/>
<reference evidence="8" key="1">
    <citation type="submission" date="2016-10" db="EMBL/GenBank/DDBJ databases">
        <authorList>
            <person name="Varghese N."/>
            <person name="Submissions S."/>
        </authorList>
    </citation>
    <scope>NUCLEOTIDE SEQUENCE [LARGE SCALE GENOMIC DNA]</scope>
    <source>
        <strain evidence="8">DSM 24499</strain>
    </source>
</reference>
<dbReference type="GO" id="GO:0016853">
    <property type="term" value="F:isomerase activity"/>
    <property type="evidence" value="ECO:0007669"/>
    <property type="project" value="UniProtKB-KW"/>
</dbReference>
<feature type="chain" id="PRO_5011686847" evidence="5">
    <location>
        <begin position="28"/>
        <end position="394"/>
    </location>
</feature>
<dbReference type="OrthoDB" id="750178at2"/>
<evidence type="ECO:0000256" key="5">
    <source>
        <dbReference type="SAM" id="SignalP"/>
    </source>
</evidence>
<evidence type="ECO:0000256" key="2">
    <source>
        <dbReference type="ARBA" id="ARBA00022748"/>
    </source>
</evidence>
<comment type="subcellular location">
    <subcellularLocation>
        <location evidence="1">Cell envelope</location>
    </subcellularLocation>
</comment>
<dbReference type="GO" id="GO:0030313">
    <property type="term" value="C:cell envelope"/>
    <property type="evidence" value="ECO:0007669"/>
    <property type="project" value="UniProtKB-SubCell"/>
</dbReference>
<dbReference type="Proteomes" id="UP000199438">
    <property type="component" value="Unassembled WGS sequence"/>
</dbReference>
<dbReference type="PANTHER" id="PTHR42852">
    <property type="entry name" value="THIOL:DISULFIDE INTERCHANGE PROTEIN DSBE"/>
    <property type="match status" value="1"/>
</dbReference>
<keyword evidence="3" id="KW-1015">Disulfide bond</keyword>
<evidence type="ECO:0000256" key="4">
    <source>
        <dbReference type="ARBA" id="ARBA00023284"/>
    </source>
</evidence>
<feature type="signal peptide" evidence="5">
    <location>
        <begin position="1"/>
        <end position="27"/>
    </location>
</feature>
<dbReference type="PROSITE" id="PS51352">
    <property type="entry name" value="THIOREDOXIN_2"/>
    <property type="match status" value="1"/>
</dbReference>